<dbReference type="Proteomes" id="UP001201701">
    <property type="component" value="Unassembled WGS sequence"/>
</dbReference>
<protein>
    <submittedName>
        <fullName evidence="4">Carbohydrate kinase family protein</fullName>
    </submittedName>
</protein>
<evidence type="ECO:0000256" key="2">
    <source>
        <dbReference type="ARBA" id="ARBA00022777"/>
    </source>
</evidence>
<keyword evidence="1" id="KW-0808">Transferase</keyword>
<gene>
    <name evidence="4" type="ORF">L4923_22510</name>
</gene>
<comment type="caution">
    <text evidence="4">The sequence shown here is derived from an EMBL/GenBank/DDBJ whole genome shotgun (WGS) entry which is preliminary data.</text>
</comment>
<keyword evidence="5" id="KW-1185">Reference proteome</keyword>
<evidence type="ECO:0000313" key="4">
    <source>
        <dbReference type="EMBL" id="MCG7507816.1"/>
    </source>
</evidence>
<dbReference type="Gene3D" id="3.40.1190.20">
    <property type="match status" value="1"/>
</dbReference>
<dbReference type="InterPro" id="IPR029056">
    <property type="entry name" value="Ribokinase-like"/>
</dbReference>
<dbReference type="SUPFAM" id="SSF53613">
    <property type="entry name" value="Ribokinase-like"/>
    <property type="match status" value="1"/>
</dbReference>
<reference evidence="4 5" key="1">
    <citation type="submission" date="2022-02" db="EMBL/GenBank/DDBJ databases">
        <title>Draft genome sequence of Mezorhizobium retamae strain IRAMC:0171 isolated from Retama raetam nodules.</title>
        <authorList>
            <person name="Bengaied R."/>
            <person name="Sbissi I."/>
            <person name="Huber K."/>
            <person name="Ghodbane F."/>
            <person name="Nouioui I."/>
            <person name="Tarhouni M."/>
            <person name="Gtari M."/>
        </authorList>
    </citation>
    <scope>NUCLEOTIDE SEQUENCE [LARGE SCALE GENOMIC DNA]</scope>
    <source>
        <strain evidence="4 5">IRAMC:0171</strain>
    </source>
</reference>
<organism evidence="4 5">
    <name type="scientific">Mesorhizobium retamae</name>
    <dbReference type="NCBI Taxonomy" id="2912854"/>
    <lineage>
        <taxon>Bacteria</taxon>
        <taxon>Pseudomonadati</taxon>
        <taxon>Pseudomonadota</taxon>
        <taxon>Alphaproteobacteria</taxon>
        <taxon>Hyphomicrobiales</taxon>
        <taxon>Phyllobacteriaceae</taxon>
        <taxon>Mesorhizobium</taxon>
    </lineage>
</organism>
<dbReference type="Pfam" id="PF00294">
    <property type="entry name" value="PfkB"/>
    <property type="match status" value="1"/>
</dbReference>
<dbReference type="PANTHER" id="PTHR10584:SF166">
    <property type="entry name" value="RIBOKINASE"/>
    <property type="match status" value="1"/>
</dbReference>
<accession>A0ABS9QM56</accession>
<proteinExistence type="predicted"/>
<dbReference type="PANTHER" id="PTHR10584">
    <property type="entry name" value="SUGAR KINASE"/>
    <property type="match status" value="1"/>
</dbReference>
<evidence type="ECO:0000256" key="1">
    <source>
        <dbReference type="ARBA" id="ARBA00022679"/>
    </source>
</evidence>
<dbReference type="EMBL" id="JAKREW010000029">
    <property type="protein sequence ID" value="MCG7507816.1"/>
    <property type="molecule type" value="Genomic_DNA"/>
</dbReference>
<dbReference type="RefSeq" id="WP_239369333.1">
    <property type="nucleotide sequence ID" value="NZ_JAKREW010000029.1"/>
</dbReference>
<evidence type="ECO:0000313" key="5">
    <source>
        <dbReference type="Proteomes" id="UP001201701"/>
    </source>
</evidence>
<dbReference type="InterPro" id="IPR011611">
    <property type="entry name" value="PfkB_dom"/>
</dbReference>
<name>A0ABS9QM56_9HYPH</name>
<dbReference type="GO" id="GO:0016301">
    <property type="term" value="F:kinase activity"/>
    <property type="evidence" value="ECO:0007669"/>
    <property type="project" value="UniProtKB-KW"/>
</dbReference>
<evidence type="ECO:0000259" key="3">
    <source>
        <dbReference type="Pfam" id="PF00294"/>
    </source>
</evidence>
<dbReference type="PROSITE" id="PS00584">
    <property type="entry name" value="PFKB_KINASES_2"/>
    <property type="match status" value="1"/>
</dbReference>
<feature type="domain" description="Carbohydrate kinase PfkB" evidence="3">
    <location>
        <begin position="14"/>
        <end position="302"/>
    </location>
</feature>
<sequence length="315" mass="32518">MKHERLHRPDGPSIHVIGGVMVDLIMGPVTPWPRPGTETFVDHSELRAGGPAGNTGLALKALGVPHHIVCNVGNDMFGAWLVETFGEVAHGWPKVGTPTALSVGVEHPGGERSFLTTAGNLAVQTPESMLAMLPEQATAGDIALLTGSFLYLDLIASFDAMLAAISARGFAVALDTGWPSHGWTDAIKAHTTACLAHCDHVLLNEIESLSLSGEKTVEAAAGWLANHAKPGAIVVIKRGGEGAAAWRDGIVTRVPAPAVQVIDTTGAGDTFNAGYLGALLDGASLEEALRAGVAVASAAIASSPRRYVSLDVALS</sequence>
<keyword evidence="2 4" id="KW-0418">Kinase</keyword>
<dbReference type="InterPro" id="IPR002173">
    <property type="entry name" value="Carboh/pur_kinase_PfkB_CS"/>
</dbReference>